<dbReference type="SUPFAM" id="SSF56425">
    <property type="entry name" value="Succinate dehydrogenase/fumarate reductase flavoprotein, catalytic domain"/>
    <property type="match status" value="1"/>
</dbReference>
<keyword evidence="2" id="KW-0285">Flavoprotein</keyword>
<keyword evidence="3" id="KW-0274">FAD</keyword>
<comment type="caution">
    <text evidence="6">The sequence shown here is derived from an EMBL/GenBank/DDBJ whole genome shotgun (WGS) entry which is preliminary data.</text>
</comment>
<proteinExistence type="predicted"/>
<evidence type="ECO:0000256" key="2">
    <source>
        <dbReference type="ARBA" id="ARBA00022630"/>
    </source>
</evidence>
<accession>A0ABV5RNX1</accession>
<keyword evidence="7" id="KW-1185">Reference proteome</keyword>
<dbReference type="PANTHER" id="PTHR43400">
    <property type="entry name" value="FUMARATE REDUCTASE"/>
    <property type="match status" value="1"/>
</dbReference>
<dbReference type="InterPro" id="IPR050315">
    <property type="entry name" value="FAD-oxidoreductase_2"/>
</dbReference>
<dbReference type="Gene3D" id="3.50.50.60">
    <property type="entry name" value="FAD/NAD(P)-binding domain"/>
    <property type="match status" value="3"/>
</dbReference>
<gene>
    <name evidence="6" type="ORF">ACFFTL_46905</name>
</gene>
<dbReference type="InterPro" id="IPR003953">
    <property type="entry name" value="FAD-dep_OxRdtase_2_FAD-bd"/>
</dbReference>
<evidence type="ECO:0000256" key="1">
    <source>
        <dbReference type="ARBA" id="ARBA00001974"/>
    </source>
</evidence>
<dbReference type="PANTHER" id="PTHR43400:SF10">
    <property type="entry name" value="3-OXOSTEROID 1-DEHYDROGENASE"/>
    <property type="match status" value="1"/>
</dbReference>
<sequence length="558" mass="59325">MNDGVRTVRGATTVKMPPDAPTADVIVIGSGAAGLATAATAAHAGCDVLLFEKAAALGGTTAKSGGVYWIPDNHLMRAHGIDDPRDGALRYMARVSAPTRYAPDDPRLGLNPWEFGLLRAYCDLAPRAVKFLGTIGALRSTIEAALRFPDYHMHLPEQGGVYGRALCPADADGRPSGGTELVAQLATAARQSGVRLVTRHAFTDLLVGERRVEGVHVRDLDTGKDVLARARAGVVLATGGFTHHAERRSRHLPARVWGGCAAGTNTGDALPVLESLGIPLHNMDQAWWDQVAVEHTTNGSTETPAGMWVAPGDSSLVVDLTGRRVVNEKTFYHDRAKLHLGDGAPQLLLLLFDARTEKLFSCEDFAYPLVPPGESAPHIVTGETWDEVAAEVGRRLERLREVTGGARLSRDFTQRLRATVRRFNEIARAGDDPDFGRGEEPIEVFFHGPARPDGGPDPTMAPLAAEGPYHAVLIGLGTLDTKGGPRTSPHAQVLGRDGSAIDGLYAVGNCAASPSNDGYWAAGATIGPALAFGYAAGRHLAQHRTAFQTSTPTRWSTT</sequence>
<dbReference type="InterPro" id="IPR027477">
    <property type="entry name" value="Succ_DH/fumarate_Rdtase_cat_sf"/>
</dbReference>
<dbReference type="InterPro" id="IPR036188">
    <property type="entry name" value="FAD/NAD-bd_sf"/>
</dbReference>
<keyword evidence="4" id="KW-0560">Oxidoreductase</keyword>
<dbReference type="RefSeq" id="WP_345509860.1">
    <property type="nucleotide sequence ID" value="NZ_BAAAXD010000005.1"/>
</dbReference>
<dbReference type="Pfam" id="PF00890">
    <property type="entry name" value="FAD_binding_2"/>
    <property type="match status" value="1"/>
</dbReference>
<evidence type="ECO:0000256" key="4">
    <source>
        <dbReference type="ARBA" id="ARBA00023002"/>
    </source>
</evidence>
<name>A0ABV5RNX1_9ACTN</name>
<feature type="domain" description="FAD-dependent oxidoreductase 2 FAD-binding" evidence="5">
    <location>
        <begin position="24"/>
        <end position="524"/>
    </location>
</feature>
<dbReference type="EMBL" id="JBHMCG010000224">
    <property type="protein sequence ID" value="MFB9579583.1"/>
    <property type="molecule type" value="Genomic_DNA"/>
</dbReference>
<organism evidence="6 7">
    <name type="scientific">Streptomyces yanii</name>
    <dbReference type="NCBI Taxonomy" id="78510"/>
    <lineage>
        <taxon>Bacteria</taxon>
        <taxon>Bacillati</taxon>
        <taxon>Actinomycetota</taxon>
        <taxon>Actinomycetes</taxon>
        <taxon>Kitasatosporales</taxon>
        <taxon>Streptomycetaceae</taxon>
        <taxon>Streptomyces</taxon>
    </lineage>
</organism>
<evidence type="ECO:0000256" key="3">
    <source>
        <dbReference type="ARBA" id="ARBA00022827"/>
    </source>
</evidence>
<evidence type="ECO:0000259" key="5">
    <source>
        <dbReference type="Pfam" id="PF00890"/>
    </source>
</evidence>
<reference evidence="6 7" key="1">
    <citation type="submission" date="2024-09" db="EMBL/GenBank/DDBJ databases">
        <authorList>
            <person name="Sun Q."/>
            <person name="Mori K."/>
        </authorList>
    </citation>
    <scope>NUCLEOTIDE SEQUENCE [LARGE SCALE GENOMIC DNA]</scope>
    <source>
        <strain evidence="6 7">JCM 3331</strain>
    </source>
</reference>
<comment type="cofactor">
    <cofactor evidence="1">
        <name>FAD</name>
        <dbReference type="ChEBI" id="CHEBI:57692"/>
    </cofactor>
</comment>
<dbReference type="SUPFAM" id="SSF51905">
    <property type="entry name" value="FAD/NAD(P)-binding domain"/>
    <property type="match status" value="1"/>
</dbReference>
<protein>
    <submittedName>
        <fullName evidence="6">FAD-dependent oxidoreductase</fullName>
    </submittedName>
</protein>
<dbReference type="Proteomes" id="UP001589710">
    <property type="component" value="Unassembled WGS sequence"/>
</dbReference>
<evidence type="ECO:0000313" key="7">
    <source>
        <dbReference type="Proteomes" id="UP001589710"/>
    </source>
</evidence>
<evidence type="ECO:0000313" key="6">
    <source>
        <dbReference type="EMBL" id="MFB9579583.1"/>
    </source>
</evidence>